<dbReference type="Proteomes" id="UP000183200">
    <property type="component" value="Unassembled WGS sequence"/>
</dbReference>
<dbReference type="RefSeq" id="WP_074605123.1">
    <property type="nucleotide sequence ID" value="NZ_FNGY01000002.1"/>
</dbReference>
<feature type="signal peptide" evidence="1">
    <location>
        <begin position="1"/>
        <end position="23"/>
    </location>
</feature>
<evidence type="ECO:0000256" key="1">
    <source>
        <dbReference type="SAM" id="SignalP"/>
    </source>
</evidence>
<proteinExistence type="predicted"/>
<keyword evidence="3" id="KW-1185">Reference proteome</keyword>
<evidence type="ECO:0000313" key="3">
    <source>
        <dbReference type="Proteomes" id="UP000183200"/>
    </source>
</evidence>
<reference evidence="3" key="1">
    <citation type="submission" date="2016-10" db="EMBL/GenBank/DDBJ databases">
        <authorList>
            <person name="Varghese N."/>
            <person name="Submissions S."/>
        </authorList>
    </citation>
    <scope>NUCLEOTIDE SEQUENCE [LARGE SCALE GENOMIC DNA]</scope>
    <source>
        <strain evidence="3">DSM 19110</strain>
    </source>
</reference>
<keyword evidence="1" id="KW-0732">Signal</keyword>
<dbReference type="OrthoDB" id="1007055at2"/>
<dbReference type="EMBL" id="FNGY01000002">
    <property type="protein sequence ID" value="SDL81704.1"/>
    <property type="molecule type" value="Genomic_DNA"/>
</dbReference>
<gene>
    <name evidence="2" type="ORF">SAMN05421820_102221</name>
</gene>
<dbReference type="AlphaFoldDB" id="A0A1G9N5M2"/>
<evidence type="ECO:0000313" key="2">
    <source>
        <dbReference type="EMBL" id="SDL81704.1"/>
    </source>
</evidence>
<name>A0A1G9N5M2_9SPHI</name>
<protein>
    <recommendedName>
        <fullName evidence="4">Alpha-L-rhamnosidase six-hairpin glycosidase domain-containing protein</fullName>
    </recommendedName>
</protein>
<feature type="chain" id="PRO_5010161619" description="Alpha-L-rhamnosidase six-hairpin glycosidase domain-containing protein" evidence="1">
    <location>
        <begin position="24"/>
        <end position="796"/>
    </location>
</feature>
<accession>A0A1G9N5M2</accession>
<evidence type="ECO:0008006" key="4">
    <source>
        <dbReference type="Google" id="ProtNLM"/>
    </source>
</evidence>
<organism evidence="2 3">
    <name type="scientific">Pedobacter steynii</name>
    <dbReference type="NCBI Taxonomy" id="430522"/>
    <lineage>
        <taxon>Bacteria</taxon>
        <taxon>Pseudomonadati</taxon>
        <taxon>Bacteroidota</taxon>
        <taxon>Sphingobacteriia</taxon>
        <taxon>Sphingobacteriales</taxon>
        <taxon>Sphingobacteriaceae</taxon>
        <taxon>Pedobacter</taxon>
    </lineage>
</organism>
<sequence>MNNLARFYLTLVLSLYISLSLHAQSRLQNDYWKLDFQQDGMLQNLQIKRNEKWENIQLPEKEYKGFRWYISQQNKEENIILKRSLENTFTGSYKGIDLSLSYVLLENKLQINAVVTNNSGKEFSPEKLGLRMGISNYMQSYPQWNDIYFPTLLRAEKTHFWGYMMNPNGNILGLASPDPIASWSLNYNFGYGSKEVFFWGHRIYSTNLDLINTGPLPQRHPQNNSSLKPGQTKKWSVYLMDIPALEDVAQTLAKVYKAPAFEIRQTTLEKDKPFEVKVYNSDLSQLKLTSPSGAVKNIRTKNIKSGIAVYSFIPANETGVYTLTASNQNRITEAKITVREPWGWYLQRAREAALIYTQKASWNCENWYGFYSAYLAQVYYPNAEKLTQSNEQFSKVMSLMYDTVNAVPTKINNASRIQNTSTTIGILADKYRALKNISDLHLAAKLADHVIIPAQGKDGAYRNGHTHYTSVIYIAKSMLELAEIEKELGKKDTLWYNRYQKHYQSAKKAVDQLMFGMSAIETEGEGTFEDGMISCTALQIAAFALLQDNIQERNRYTKMAEDFINSHRSLTQLIVPDSRMRNGTLRFWEAQYDVMLGKNILSSPHGWSAWRAYATHYLYLLTGKEDYLIQTMNAMGSCVQTIDSKTGKLRWAFVIDPYVNTVQSTENFPGTSADKYNNNQFKAEEGKTKPVIIGEQYVDMVSDWFHANTSDNDVHEIFKCMEEVALGKAYILERKDGTLLTYNCSVIKKGNQLILSSNDDRLFKAHFNLKKKYRVNIPAWKQETSIPAGMNWFNKR</sequence>